<gene>
    <name evidence="2" type="ORF">B0T26DRAFT_675759</name>
</gene>
<dbReference type="GeneID" id="85323148"/>
<evidence type="ECO:0000313" key="3">
    <source>
        <dbReference type="Proteomes" id="UP001172101"/>
    </source>
</evidence>
<dbReference type="RefSeq" id="XP_060296247.1">
    <property type="nucleotide sequence ID" value="XM_060439878.1"/>
</dbReference>
<name>A0AA40DV15_9PEZI</name>
<accession>A0AA40DV15</accession>
<proteinExistence type="predicted"/>
<reference evidence="2" key="1">
    <citation type="submission" date="2023-06" db="EMBL/GenBank/DDBJ databases">
        <title>Genome-scale phylogeny and comparative genomics of the fungal order Sordariales.</title>
        <authorList>
            <consortium name="Lawrence Berkeley National Laboratory"/>
            <person name="Hensen N."/>
            <person name="Bonometti L."/>
            <person name="Westerberg I."/>
            <person name="Brannstrom I.O."/>
            <person name="Guillou S."/>
            <person name="Cros-Aarteil S."/>
            <person name="Calhoun S."/>
            <person name="Haridas S."/>
            <person name="Kuo A."/>
            <person name="Mondo S."/>
            <person name="Pangilinan J."/>
            <person name="Riley R."/>
            <person name="LaButti K."/>
            <person name="Andreopoulos B."/>
            <person name="Lipzen A."/>
            <person name="Chen C."/>
            <person name="Yanf M."/>
            <person name="Daum C."/>
            <person name="Ng V."/>
            <person name="Clum A."/>
            <person name="Steindorff A."/>
            <person name="Ohm R."/>
            <person name="Martin F."/>
            <person name="Silar P."/>
            <person name="Natvig D."/>
            <person name="Lalanne C."/>
            <person name="Gautier V."/>
            <person name="Ament-velasquez S.L."/>
            <person name="Kruys A."/>
            <person name="Hutchinson M.I."/>
            <person name="Powell A.J."/>
            <person name="Barry K."/>
            <person name="Miller A.N."/>
            <person name="Grigoriev I.V."/>
            <person name="Debuchy R."/>
            <person name="Gladieux P."/>
            <person name="Thoren M.H."/>
            <person name="Johannesson H."/>
        </authorList>
    </citation>
    <scope>NUCLEOTIDE SEQUENCE</scope>
    <source>
        <strain evidence="2">SMH2392-1A</strain>
    </source>
</reference>
<feature type="compositionally biased region" description="Polar residues" evidence="1">
    <location>
        <begin position="1"/>
        <end position="28"/>
    </location>
</feature>
<dbReference type="EMBL" id="JAUIRO010000004">
    <property type="protein sequence ID" value="KAK0717454.1"/>
    <property type="molecule type" value="Genomic_DNA"/>
</dbReference>
<keyword evidence="3" id="KW-1185">Reference proteome</keyword>
<comment type="caution">
    <text evidence="2">The sequence shown here is derived from an EMBL/GenBank/DDBJ whole genome shotgun (WGS) entry which is preliminary data.</text>
</comment>
<feature type="region of interest" description="Disordered" evidence="1">
    <location>
        <begin position="1"/>
        <end position="34"/>
    </location>
</feature>
<evidence type="ECO:0000313" key="2">
    <source>
        <dbReference type="EMBL" id="KAK0717454.1"/>
    </source>
</evidence>
<dbReference type="Proteomes" id="UP001172101">
    <property type="component" value="Unassembled WGS sequence"/>
</dbReference>
<dbReference type="AlphaFoldDB" id="A0AA40DV15"/>
<protein>
    <submittedName>
        <fullName evidence="2">Uncharacterized protein</fullName>
    </submittedName>
</protein>
<sequence>MYEQESSGVCDSSECSGSAVATGTSRTGDVSPDNWGYNTCTDTVPLLMHMLLLDYGIGEMPFEAPPFRRVLPSWPPPRRRALDIPGDSLVDLKSTRKGKTGYTGVLEKMSSEVPTCGTERLERKLRVDVERLIPLCFPGSSRSRRETRLKIVMFAYAVAARHGISLGTLETGSRQIPRGLPAAPNKDGLATEKAKAVKQDNAPASTAANSLPSYEAATSLGTGVIKGDNVQPFCIEPRGACCVSMQTGTRPVTCSLLV</sequence>
<organism evidence="2 3">
    <name type="scientific">Lasiosphaeria miniovina</name>
    <dbReference type="NCBI Taxonomy" id="1954250"/>
    <lineage>
        <taxon>Eukaryota</taxon>
        <taxon>Fungi</taxon>
        <taxon>Dikarya</taxon>
        <taxon>Ascomycota</taxon>
        <taxon>Pezizomycotina</taxon>
        <taxon>Sordariomycetes</taxon>
        <taxon>Sordariomycetidae</taxon>
        <taxon>Sordariales</taxon>
        <taxon>Lasiosphaeriaceae</taxon>
        <taxon>Lasiosphaeria</taxon>
    </lineage>
</organism>
<evidence type="ECO:0000256" key="1">
    <source>
        <dbReference type="SAM" id="MobiDB-lite"/>
    </source>
</evidence>